<evidence type="ECO:0000256" key="6">
    <source>
        <dbReference type="ARBA" id="ARBA00022475"/>
    </source>
</evidence>
<accession>A0A0N4VCZ6</accession>
<keyword evidence="16" id="KW-1185">Reference proteome</keyword>
<feature type="transmembrane region" description="Helical" evidence="14">
    <location>
        <begin position="130"/>
        <end position="149"/>
    </location>
</feature>
<dbReference type="OrthoDB" id="409725at2759"/>
<reference evidence="15 16" key="2">
    <citation type="submission" date="2018-10" db="EMBL/GenBank/DDBJ databases">
        <authorList>
            <consortium name="Pathogen Informatics"/>
        </authorList>
    </citation>
    <scope>NUCLEOTIDE SEQUENCE [LARGE SCALE GENOMIC DNA]</scope>
</reference>
<dbReference type="GO" id="GO:0005886">
    <property type="term" value="C:plasma membrane"/>
    <property type="evidence" value="ECO:0007669"/>
    <property type="project" value="UniProtKB-SubCell"/>
</dbReference>
<keyword evidence="10 14" id="KW-1133">Transmembrane helix</keyword>
<gene>
    <name evidence="15" type="ORF">EVEC_LOCUS7943</name>
</gene>
<evidence type="ECO:0000256" key="11">
    <source>
        <dbReference type="ARBA" id="ARBA00023034"/>
    </source>
</evidence>
<dbReference type="PANTHER" id="PTHR10791:SF246">
    <property type="entry name" value="SUGAR TRANSPORTER SWEET1"/>
    <property type="match status" value="1"/>
</dbReference>
<evidence type="ECO:0000256" key="8">
    <source>
        <dbReference type="ARBA" id="ARBA00022692"/>
    </source>
</evidence>
<feature type="transmembrane region" description="Helical" evidence="14">
    <location>
        <begin position="105"/>
        <end position="124"/>
    </location>
</feature>
<proteinExistence type="inferred from homology"/>
<feature type="transmembrane region" description="Helical" evidence="14">
    <location>
        <begin position="46"/>
        <end position="67"/>
    </location>
</feature>
<evidence type="ECO:0000256" key="3">
    <source>
        <dbReference type="ARBA" id="ARBA00007809"/>
    </source>
</evidence>
<evidence type="ECO:0000256" key="4">
    <source>
        <dbReference type="ARBA" id="ARBA00021741"/>
    </source>
</evidence>
<keyword evidence="11" id="KW-0333">Golgi apparatus</keyword>
<evidence type="ECO:0000256" key="9">
    <source>
        <dbReference type="ARBA" id="ARBA00022737"/>
    </source>
</evidence>
<comment type="function">
    <text evidence="13">Mediates both low-affinity uptake and efflux of sugar across the membrane.</text>
</comment>
<evidence type="ECO:0000256" key="5">
    <source>
        <dbReference type="ARBA" id="ARBA00022448"/>
    </source>
</evidence>
<feature type="transmembrane region" description="Helical" evidence="14">
    <location>
        <begin position="12"/>
        <end position="34"/>
    </location>
</feature>
<dbReference type="AlphaFoldDB" id="A0A0N4VCZ6"/>
<dbReference type="Proteomes" id="UP000274131">
    <property type="component" value="Unassembled WGS sequence"/>
</dbReference>
<evidence type="ECO:0000313" key="17">
    <source>
        <dbReference type="WBParaSite" id="EVEC_0000845901-mRNA-1"/>
    </source>
</evidence>
<dbReference type="FunFam" id="1.20.1280.290:FF:000004">
    <property type="entry name" value="Sugar transporter SWEET"/>
    <property type="match status" value="1"/>
</dbReference>
<comment type="similarity">
    <text evidence="3">Belongs to the SWEET sugar transporter family.</text>
</comment>
<evidence type="ECO:0000313" key="15">
    <source>
        <dbReference type="EMBL" id="VDD93192.1"/>
    </source>
</evidence>
<evidence type="ECO:0000256" key="10">
    <source>
        <dbReference type="ARBA" id="ARBA00022989"/>
    </source>
</evidence>
<keyword evidence="7" id="KW-0762">Sugar transport</keyword>
<dbReference type="GO" id="GO:0000139">
    <property type="term" value="C:Golgi membrane"/>
    <property type="evidence" value="ECO:0007669"/>
    <property type="project" value="UniProtKB-SubCell"/>
</dbReference>
<keyword evidence="6" id="KW-1003">Cell membrane</keyword>
<dbReference type="GO" id="GO:0051119">
    <property type="term" value="F:sugar transmembrane transporter activity"/>
    <property type="evidence" value="ECO:0007669"/>
    <property type="project" value="InterPro"/>
</dbReference>
<dbReference type="WBParaSite" id="EVEC_0000845901-mRNA-1">
    <property type="protein sequence ID" value="EVEC_0000845901-mRNA-1"/>
    <property type="gene ID" value="EVEC_0000845901"/>
</dbReference>
<comment type="subcellular location">
    <subcellularLocation>
        <location evidence="1">Cell membrane</location>
        <topology evidence="1">Multi-pass membrane protein</topology>
    </subcellularLocation>
    <subcellularLocation>
        <location evidence="2">Golgi apparatus membrane</location>
        <topology evidence="2">Multi-pass membrane protein</topology>
    </subcellularLocation>
</comment>
<dbReference type="Pfam" id="PF03083">
    <property type="entry name" value="MtN3_slv"/>
    <property type="match status" value="2"/>
</dbReference>
<sequence>MFELFTEGVTLLNAISLLAFITTVGLFFCGFPICRQILKRHGTKEISGAPFMMGVVGGSCWWTYGYLKNDQTLLYVTTTQIILYASYLTFYWFMTERKLKITLKCGAVIGICVTLYLLVHFFGMKVHHPLGVVCLCLNVADFAAPLAGMKYVIRNWSTQTLPLPLCIANFLVSSEWFIYGTLVQDLYLMLPNGIGSVLASGQLILFIVLPRKTGLQSPLRKLFNILLCRQTARVADVEPDSSRESLHLRYHFKVISKEMTKEGVGLPKHTWSERVIANVTEEIGSVLQKCSIKDQFGYNNELVNEESDTVSCTSSSTLGRPISKAILPESFIVVATVEPEGKDQKTDDSAQGTKEYHLASFASQLMATLEPEVKAEVKAASRPKYTIKRSYSFPNLKINI</sequence>
<keyword evidence="9" id="KW-0677">Repeat</keyword>
<name>A0A0N4VCZ6_ENTVE</name>
<evidence type="ECO:0000256" key="2">
    <source>
        <dbReference type="ARBA" id="ARBA00004653"/>
    </source>
</evidence>
<keyword evidence="12 14" id="KW-0472">Membrane</keyword>
<dbReference type="EMBL" id="UXUI01009175">
    <property type="protein sequence ID" value="VDD93192.1"/>
    <property type="molecule type" value="Genomic_DNA"/>
</dbReference>
<dbReference type="InterPro" id="IPR004316">
    <property type="entry name" value="SWEET_rpt"/>
</dbReference>
<protein>
    <recommendedName>
        <fullName evidence="4">Sugar transporter SWEET1</fullName>
    </recommendedName>
</protein>
<keyword evidence="5" id="KW-0813">Transport</keyword>
<evidence type="ECO:0000313" key="16">
    <source>
        <dbReference type="Proteomes" id="UP000274131"/>
    </source>
</evidence>
<evidence type="ECO:0000256" key="13">
    <source>
        <dbReference type="ARBA" id="ARBA00055578"/>
    </source>
</evidence>
<feature type="transmembrane region" description="Helical" evidence="14">
    <location>
        <begin position="73"/>
        <end position="93"/>
    </location>
</feature>
<dbReference type="FunFam" id="1.20.1280.290:FF:000010">
    <property type="entry name" value="Sugar transporter SWEET"/>
    <property type="match status" value="1"/>
</dbReference>
<evidence type="ECO:0000256" key="14">
    <source>
        <dbReference type="SAM" id="Phobius"/>
    </source>
</evidence>
<evidence type="ECO:0000256" key="1">
    <source>
        <dbReference type="ARBA" id="ARBA00004651"/>
    </source>
</evidence>
<feature type="transmembrane region" description="Helical" evidence="14">
    <location>
        <begin position="186"/>
        <end position="209"/>
    </location>
</feature>
<dbReference type="Gene3D" id="1.20.1280.290">
    <property type="match status" value="2"/>
</dbReference>
<evidence type="ECO:0000256" key="7">
    <source>
        <dbReference type="ARBA" id="ARBA00022597"/>
    </source>
</evidence>
<evidence type="ECO:0000256" key="12">
    <source>
        <dbReference type="ARBA" id="ARBA00023136"/>
    </source>
</evidence>
<organism evidence="17">
    <name type="scientific">Enterobius vermicularis</name>
    <name type="common">Human pinworm</name>
    <dbReference type="NCBI Taxonomy" id="51028"/>
    <lineage>
        <taxon>Eukaryota</taxon>
        <taxon>Metazoa</taxon>
        <taxon>Ecdysozoa</taxon>
        <taxon>Nematoda</taxon>
        <taxon>Chromadorea</taxon>
        <taxon>Rhabditida</taxon>
        <taxon>Spirurina</taxon>
        <taxon>Oxyuridomorpha</taxon>
        <taxon>Oxyuroidea</taxon>
        <taxon>Oxyuridae</taxon>
        <taxon>Enterobius</taxon>
    </lineage>
</organism>
<dbReference type="PANTHER" id="PTHR10791">
    <property type="entry name" value="RAG1-ACTIVATING PROTEIN 1"/>
    <property type="match status" value="1"/>
</dbReference>
<reference evidence="17" key="1">
    <citation type="submission" date="2017-02" db="UniProtKB">
        <authorList>
            <consortium name="WormBaseParasite"/>
        </authorList>
    </citation>
    <scope>IDENTIFICATION</scope>
</reference>
<dbReference type="InterPro" id="IPR047664">
    <property type="entry name" value="SWEET"/>
</dbReference>
<feature type="transmembrane region" description="Helical" evidence="14">
    <location>
        <begin position="161"/>
        <end position="180"/>
    </location>
</feature>
<keyword evidence="8 14" id="KW-0812">Transmembrane</keyword>